<dbReference type="InterPro" id="IPR018201">
    <property type="entry name" value="Ketoacyl_synth_AS"/>
</dbReference>
<sequence>MKPLQNRRVAVTGIGVVTPYGIGVDAFWKSLFEPAEPLAVRRVDEEQLDARRLMSHKNAKNSDMVTRMAVVAADEALRDAGLLKIDPDAPNPSTSDTGELIDGIDHDRVAVSLGTGMGGVQTLAEQILVLDRKGERMVSPHLVPMVMPNAPAGALSIRYGLRGVATTISTACAAGTDGIAAGARMIAQGTADIVVAGGTDSSLTPVCLAGFANMRALSKTGVARPFDRDRDGLAASEASGILILEPFDDAVARGAHIYMTIDGAASTADAYHVTAPAPHGTGAERTMRLALDDAGLEPAQISHINAHGTSTGLNDAAESEAVARVFTTNRPVVTSIKGVTGHSFGAAGAVEAVAVALTIKNKTIPPTANLEHQDEAIDLDIPTEGRSWEPGPVLSNSFGFGGHNGSVVFSPAV</sequence>
<dbReference type="PROSITE" id="PS00606">
    <property type="entry name" value="KS3_1"/>
    <property type="match status" value="1"/>
</dbReference>
<dbReference type="InterPro" id="IPR014030">
    <property type="entry name" value="Ketoacyl_synth_N"/>
</dbReference>
<dbReference type="PROSITE" id="PS52004">
    <property type="entry name" value="KS3_2"/>
    <property type="match status" value="1"/>
</dbReference>
<evidence type="ECO:0000313" key="6">
    <source>
        <dbReference type="Proteomes" id="UP001321486"/>
    </source>
</evidence>
<dbReference type="InterPro" id="IPR014031">
    <property type="entry name" value="Ketoacyl_synth_C"/>
</dbReference>
<dbReference type="Gene3D" id="3.40.47.10">
    <property type="match status" value="1"/>
</dbReference>
<evidence type="ECO:0000313" key="5">
    <source>
        <dbReference type="EMBL" id="BDZ51982.1"/>
    </source>
</evidence>
<protein>
    <submittedName>
        <fullName evidence="5">3-oxoacyl-[acyl-carrier-protein] synthase 2</fullName>
    </submittedName>
</protein>
<dbReference type="InterPro" id="IPR000794">
    <property type="entry name" value="Beta-ketoacyl_synthase"/>
</dbReference>
<accession>A0ABM8GU34</accession>
<feature type="domain" description="Ketosynthase family 3 (KS3)" evidence="4">
    <location>
        <begin position="6"/>
        <end position="411"/>
    </location>
</feature>
<gene>
    <name evidence="5" type="ORF">GCM10025867_42230</name>
</gene>
<dbReference type="RefSeq" id="WP_286344634.1">
    <property type="nucleotide sequence ID" value="NZ_AP027732.1"/>
</dbReference>
<dbReference type="PANTHER" id="PTHR11712">
    <property type="entry name" value="POLYKETIDE SYNTHASE-RELATED"/>
    <property type="match status" value="1"/>
</dbReference>
<dbReference type="SUPFAM" id="SSF53901">
    <property type="entry name" value="Thiolase-like"/>
    <property type="match status" value="1"/>
</dbReference>
<dbReference type="PANTHER" id="PTHR11712:SF336">
    <property type="entry name" value="3-OXOACYL-[ACYL-CARRIER-PROTEIN] SYNTHASE, MITOCHONDRIAL"/>
    <property type="match status" value="1"/>
</dbReference>
<dbReference type="Proteomes" id="UP001321486">
    <property type="component" value="Chromosome"/>
</dbReference>
<dbReference type="Pfam" id="PF00109">
    <property type="entry name" value="ketoacyl-synt"/>
    <property type="match status" value="1"/>
</dbReference>
<keyword evidence="6" id="KW-1185">Reference proteome</keyword>
<dbReference type="CDD" id="cd00834">
    <property type="entry name" value="KAS_I_II"/>
    <property type="match status" value="1"/>
</dbReference>
<organism evidence="5 6">
    <name type="scientific">Frondihabitans sucicola</name>
    <dbReference type="NCBI Taxonomy" id="1268041"/>
    <lineage>
        <taxon>Bacteria</taxon>
        <taxon>Bacillati</taxon>
        <taxon>Actinomycetota</taxon>
        <taxon>Actinomycetes</taxon>
        <taxon>Micrococcales</taxon>
        <taxon>Microbacteriaceae</taxon>
        <taxon>Frondihabitans</taxon>
    </lineage>
</organism>
<proteinExistence type="inferred from homology"/>
<name>A0ABM8GU34_9MICO</name>
<evidence type="ECO:0000256" key="3">
    <source>
        <dbReference type="RuleBase" id="RU003694"/>
    </source>
</evidence>
<evidence type="ECO:0000259" key="4">
    <source>
        <dbReference type="PROSITE" id="PS52004"/>
    </source>
</evidence>
<dbReference type="SMART" id="SM00825">
    <property type="entry name" value="PKS_KS"/>
    <property type="match status" value="1"/>
</dbReference>
<dbReference type="Pfam" id="PF02801">
    <property type="entry name" value="Ketoacyl-synt_C"/>
    <property type="match status" value="1"/>
</dbReference>
<evidence type="ECO:0000256" key="2">
    <source>
        <dbReference type="ARBA" id="ARBA00022679"/>
    </source>
</evidence>
<reference evidence="6" key="1">
    <citation type="journal article" date="2019" name="Int. J. Syst. Evol. Microbiol.">
        <title>The Global Catalogue of Microorganisms (GCM) 10K type strain sequencing project: providing services to taxonomists for standard genome sequencing and annotation.</title>
        <authorList>
            <consortium name="The Broad Institute Genomics Platform"/>
            <consortium name="The Broad Institute Genome Sequencing Center for Infectious Disease"/>
            <person name="Wu L."/>
            <person name="Ma J."/>
        </authorList>
    </citation>
    <scope>NUCLEOTIDE SEQUENCE [LARGE SCALE GENOMIC DNA]</scope>
    <source>
        <strain evidence="6">NBRC 108728</strain>
    </source>
</reference>
<evidence type="ECO:0000256" key="1">
    <source>
        <dbReference type="ARBA" id="ARBA00008467"/>
    </source>
</evidence>
<dbReference type="InterPro" id="IPR020841">
    <property type="entry name" value="PKS_Beta-ketoAc_synthase_dom"/>
</dbReference>
<dbReference type="EMBL" id="AP027732">
    <property type="protein sequence ID" value="BDZ51982.1"/>
    <property type="molecule type" value="Genomic_DNA"/>
</dbReference>
<dbReference type="InterPro" id="IPR016039">
    <property type="entry name" value="Thiolase-like"/>
</dbReference>
<comment type="similarity">
    <text evidence="1 3">Belongs to the thiolase-like superfamily. Beta-ketoacyl-ACP synthases family.</text>
</comment>
<keyword evidence="2 3" id="KW-0808">Transferase</keyword>